<accession>A0A1I3Y8B4</accession>
<evidence type="ECO:0000256" key="2">
    <source>
        <dbReference type="ARBA" id="ARBA00022723"/>
    </source>
</evidence>
<dbReference type="GO" id="GO:0051213">
    <property type="term" value="F:dioxygenase activity"/>
    <property type="evidence" value="ECO:0007669"/>
    <property type="project" value="UniProtKB-KW"/>
</dbReference>
<keyword evidence="6" id="KW-0223">Dioxygenase</keyword>
<evidence type="ECO:0000256" key="3">
    <source>
        <dbReference type="ARBA" id="ARBA00023004"/>
    </source>
</evidence>
<keyword evidence="3" id="KW-0408">Iron</keyword>
<evidence type="ECO:0000259" key="5">
    <source>
        <dbReference type="PROSITE" id="PS51296"/>
    </source>
</evidence>
<dbReference type="SUPFAM" id="SSF50022">
    <property type="entry name" value="ISP domain"/>
    <property type="match status" value="1"/>
</dbReference>
<dbReference type="GO" id="GO:0046872">
    <property type="term" value="F:metal ion binding"/>
    <property type="evidence" value="ECO:0007669"/>
    <property type="project" value="UniProtKB-KW"/>
</dbReference>
<dbReference type="AlphaFoldDB" id="A0A1I3Y8B4"/>
<name>A0A1I3Y8B4_9PROT</name>
<dbReference type="InterPro" id="IPR036922">
    <property type="entry name" value="Rieske_2Fe-2S_sf"/>
</dbReference>
<dbReference type="RefSeq" id="WP_092957524.1">
    <property type="nucleotide sequence ID" value="NZ_FOSQ01000001.1"/>
</dbReference>
<evidence type="ECO:0000313" key="7">
    <source>
        <dbReference type="Proteomes" id="UP000199473"/>
    </source>
</evidence>
<dbReference type="PROSITE" id="PS51296">
    <property type="entry name" value="RIESKE"/>
    <property type="match status" value="1"/>
</dbReference>
<keyword evidence="2" id="KW-0479">Metal-binding</keyword>
<dbReference type="Pfam" id="PF00355">
    <property type="entry name" value="Rieske"/>
    <property type="match status" value="1"/>
</dbReference>
<evidence type="ECO:0000256" key="1">
    <source>
        <dbReference type="ARBA" id="ARBA00022714"/>
    </source>
</evidence>
<dbReference type="STRING" id="1123062.SAMN02745775_1011071"/>
<protein>
    <submittedName>
        <fullName evidence="6">Anthranilate 1,2-dioxygenase ferredoxin subunit</fullName>
    </submittedName>
</protein>
<reference evidence="6 7" key="1">
    <citation type="submission" date="2016-10" db="EMBL/GenBank/DDBJ databases">
        <authorList>
            <person name="de Groot N.N."/>
        </authorList>
    </citation>
    <scope>NUCLEOTIDE SEQUENCE [LARGE SCALE GENOMIC DNA]</scope>
    <source>
        <strain evidence="6 7">DSM 19981</strain>
    </source>
</reference>
<dbReference type="Gene3D" id="2.102.10.10">
    <property type="entry name" value="Rieske [2Fe-2S] iron-sulphur domain"/>
    <property type="match status" value="1"/>
</dbReference>
<organism evidence="6 7">
    <name type="scientific">Falsiroseomonas stagni DSM 19981</name>
    <dbReference type="NCBI Taxonomy" id="1123062"/>
    <lineage>
        <taxon>Bacteria</taxon>
        <taxon>Pseudomonadati</taxon>
        <taxon>Pseudomonadota</taxon>
        <taxon>Alphaproteobacteria</taxon>
        <taxon>Acetobacterales</taxon>
        <taxon>Roseomonadaceae</taxon>
        <taxon>Falsiroseomonas</taxon>
    </lineage>
</organism>
<evidence type="ECO:0000313" key="6">
    <source>
        <dbReference type="EMBL" id="SFK28217.1"/>
    </source>
</evidence>
<evidence type="ECO:0000256" key="4">
    <source>
        <dbReference type="ARBA" id="ARBA00023014"/>
    </source>
</evidence>
<dbReference type="InterPro" id="IPR017941">
    <property type="entry name" value="Rieske_2Fe-2S"/>
</dbReference>
<feature type="domain" description="Rieske" evidence="5">
    <location>
        <begin position="4"/>
        <end position="99"/>
    </location>
</feature>
<proteinExistence type="predicted"/>
<keyword evidence="4" id="KW-0411">Iron-sulfur</keyword>
<keyword evidence="1" id="KW-0001">2Fe-2S</keyword>
<gene>
    <name evidence="6" type="ORF">SAMN02745775_1011071</name>
</gene>
<keyword evidence="7" id="KW-1185">Reference proteome</keyword>
<dbReference type="OrthoDB" id="9800167at2"/>
<dbReference type="Proteomes" id="UP000199473">
    <property type="component" value="Unassembled WGS sequence"/>
</dbReference>
<dbReference type="CDD" id="cd03528">
    <property type="entry name" value="Rieske_RO_ferredoxin"/>
    <property type="match status" value="1"/>
</dbReference>
<dbReference type="EMBL" id="FOSQ01000001">
    <property type="protein sequence ID" value="SFK28217.1"/>
    <property type="molecule type" value="Genomic_DNA"/>
</dbReference>
<keyword evidence="6" id="KW-0560">Oxidoreductase</keyword>
<dbReference type="GO" id="GO:0051537">
    <property type="term" value="F:2 iron, 2 sulfur cluster binding"/>
    <property type="evidence" value="ECO:0007669"/>
    <property type="project" value="UniProtKB-KW"/>
</dbReference>
<sequence length="108" mass="11516">MPLLPLIATTAIAEGEGQRVDTPEGAFAVFNLGGEFFVLDNTCTHGPGNLGDGFIENEEVECDFHQGRFSIRNGAATAAPCIDPVRVWDVVIQDGQICIDPKAGHYAV</sequence>